<name>A0ABN2T4E1_9MICO</name>
<dbReference type="InterPro" id="IPR020846">
    <property type="entry name" value="MFS_dom"/>
</dbReference>
<dbReference type="Proteomes" id="UP001500755">
    <property type="component" value="Unassembled WGS sequence"/>
</dbReference>
<evidence type="ECO:0000256" key="2">
    <source>
        <dbReference type="ARBA" id="ARBA00022692"/>
    </source>
</evidence>
<dbReference type="CDD" id="cd17489">
    <property type="entry name" value="MFS_YfcJ_like"/>
    <property type="match status" value="1"/>
</dbReference>
<dbReference type="InterPro" id="IPR011701">
    <property type="entry name" value="MFS"/>
</dbReference>
<feature type="transmembrane region" description="Helical" evidence="5">
    <location>
        <begin position="362"/>
        <end position="381"/>
    </location>
</feature>
<protein>
    <submittedName>
        <fullName evidence="7">MFS transporter</fullName>
    </submittedName>
</protein>
<feature type="transmembrane region" description="Helical" evidence="5">
    <location>
        <begin position="98"/>
        <end position="123"/>
    </location>
</feature>
<dbReference type="EMBL" id="BAAANO010000003">
    <property type="protein sequence ID" value="GAA1998482.1"/>
    <property type="molecule type" value="Genomic_DNA"/>
</dbReference>
<reference evidence="7 8" key="1">
    <citation type="journal article" date="2019" name="Int. J. Syst. Evol. Microbiol.">
        <title>The Global Catalogue of Microorganisms (GCM) 10K type strain sequencing project: providing services to taxonomists for standard genome sequencing and annotation.</title>
        <authorList>
            <consortium name="The Broad Institute Genomics Platform"/>
            <consortium name="The Broad Institute Genome Sequencing Center for Infectious Disease"/>
            <person name="Wu L."/>
            <person name="Ma J."/>
        </authorList>
    </citation>
    <scope>NUCLEOTIDE SEQUENCE [LARGE SCALE GENOMIC DNA]</scope>
    <source>
        <strain evidence="7 8">JCM 14546</strain>
    </source>
</reference>
<evidence type="ECO:0000256" key="5">
    <source>
        <dbReference type="SAM" id="Phobius"/>
    </source>
</evidence>
<feature type="transmembrane region" description="Helical" evidence="5">
    <location>
        <begin position="205"/>
        <end position="231"/>
    </location>
</feature>
<dbReference type="SUPFAM" id="SSF103473">
    <property type="entry name" value="MFS general substrate transporter"/>
    <property type="match status" value="1"/>
</dbReference>
<keyword evidence="8" id="KW-1185">Reference proteome</keyword>
<comment type="subcellular location">
    <subcellularLocation>
        <location evidence="1">Cell membrane</location>
        <topology evidence="1">Multi-pass membrane protein</topology>
    </subcellularLocation>
</comment>
<feature type="transmembrane region" description="Helical" evidence="5">
    <location>
        <begin position="12"/>
        <end position="36"/>
    </location>
</feature>
<evidence type="ECO:0000256" key="1">
    <source>
        <dbReference type="ARBA" id="ARBA00004651"/>
    </source>
</evidence>
<feature type="domain" description="Major facilitator superfamily (MFS) profile" evidence="6">
    <location>
        <begin position="11"/>
        <end position="385"/>
    </location>
</feature>
<proteinExistence type="predicted"/>
<evidence type="ECO:0000256" key="4">
    <source>
        <dbReference type="ARBA" id="ARBA00023136"/>
    </source>
</evidence>
<dbReference type="InterPro" id="IPR052714">
    <property type="entry name" value="MFS_Exporter"/>
</dbReference>
<dbReference type="PANTHER" id="PTHR23531:SF1">
    <property type="entry name" value="QUINOLENE RESISTANCE PROTEIN NORA"/>
    <property type="match status" value="1"/>
</dbReference>
<sequence length="398" mass="42191">MSARRLWSKDFIVALGVAVFFSFTFYLLITSMAGYAVDRFRAAETLAGFASSAFVVGGLAARLVAGPLLDMGSRYAVMLGSVGLAVLATLAYQVADAMWLLILVRFLHGVFFGIGHTGLMASVQDIIPPARRAEGTGYFSTSTTLAAALGPFLAITLVRDAGYPWLFAASTAVTLIGFIGLLFVRIPDNRPKQRLSLRLFHPRRVLDRSGISIGTTMLLGGAGYSAVMTYLADFAAEEGYANAGPLFFLAFALVSLVARLTVGRVQDRHGDNAVMYPLYACFVLSMLFITFSDAGWMLVVAGGLAGAGWGTLMSSAQAITINLAGPARTGVATSSHFLMQDIGFGLGPVILGTVLGKFGYQSMWAGATFAVVLSIIAYTLIHGREGRGPFRSGEVVPT</sequence>
<feature type="transmembrane region" description="Helical" evidence="5">
    <location>
        <begin position="243"/>
        <end position="262"/>
    </location>
</feature>
<organism evidence="7 8">
    <name type="scientific">Brevibacterium samyangense</name>
    <dbReference type="NCBI Taxonomy" id="366888"/>
    <lineage>
        <taxon>Bacteria</taxon>
        <taxon>Bacillati</taxon>
        <taxon>Actinomycetota</taxon>
        <taxon>Actinomycetes</taxon>
        <taxon>Micrococcales</taxon>
        <taxon>Brevibacteriaceae</taxon>
        <taxon>Brevibacterium</taxon>
    </lineage>
</organism>
<feature type="transmembrane region" description="Helical" evidence="5">
    <location>
        <begin position="75"/>
        <end position="92"/>
    </location>
</feature>
<evidence type="ECO:0000313" key="7">
    <source>
        <dbReference type="EMBL" id="GAA1998482.1"/>
    </source>
</evidence>
<evidence type="ECO:0000313" key="8">
    <source>
        <dbReference type="Proteomes" id="UP001500755"/>
    </source>
</evidence>
<comment type="caution">
    <text evidence="7">The sequence shown here is derived from an EMBL/GenBank/DDBJ whole genome shotgun (WGS) entry which is preliminary data.</text>
</comment>
<feature type="transmembrane region" description="Helical" evidence="5">
    <location>
        <begin position="42"/>
        <end position="63"/>
    </location>
</feature>
<dbReference type="Gene3D" id="1.20.1250.20">
    <property type="entry name" value="MFS general substrate transporter like domains"/>
    <property type="match status" value="1"/>
</dbReference>
<dbReference type="Pfam" id="PF07690">
    <property type="entry name" value="MFS_1"/>
    <property type="match status" value="1"/>
</dbReference>
<dbReference type="InterPro" id="IPR036259">
    <property type="entry name" value="MFS_trans_sf"/>
</dbReference>
<feature type="transmembrane region" description="Helical" evidence="5">
    <location>
        <begin position="274"/>
        <end position="291"/>
    </location>
</feature>
<feature type="transmembrane region" description="Helical" evidence="5">
    <location>
        <begin position="135"/>
        <end position="157"/>
    </location>
</feature>
<evidence type="ECO:0000259" key="6">
    <source>
        <dbReference type="PROSITE" id="PS50850"/>
    </source>
</evidence>
<dbReference type="PANTHER" id="PTHR23531">
    <property type="entry name" value="QUINOLENE RESISTANCE PROTEIN NORA"/>
    <property type="match status" value="1"/>
</dbReference>
<evidence type="ECO:0000256" key="3">
    <source>
        <dbReference type="ARBA" id="ARBA00022989"/>
    </source>
</evidence>
<dbReference type="PROSITE" id="PS50850">
    <property type="entry name" value="MFS"/>
    <property type="match status" value="1"/>
</dbReference>
<keyword evidence="2 5" id="KW-0812">Transmembrane</keyword>
<gene>
    <name evidence="7" type="ORF">GCM10009755_02210</name>
</gene>
<dbReference type="RefSeq" id="WP_344306186.1">
    <property type="nucleotide sequence ID" value="NZ_BAAANO010000003.1"/>
</dbReference>
<keyword evidence="4 5" id="KW-0472">Membrane</keyword>
<keyword evidence="3 5" id="KW-1133">Transmembrane helix</keyword>
<feature type="transmembrane region" description="Helical" evidence="5">
    <location>
        <begin position="163"/>
        <end position="184"/>
    </location>
</feature>
<accession>A0ABN2T4E1</accession>